<evidence type="ECO:0000256" key="1">
    <source>
        <dbReference type="ARBA" id="ARBA00022679"/>
    </source>
</evidence>
<keyword evidence="1" id="KW-0808">Transferase</keyword>
<dbReference type="InterPro" id="IPR051504">
    <property type="entry name" value="Plant_metabolite_acyltrans"/>
</dbReference>
<proteinExistence type="predicted"/>
<reference evidence="4" key="1">
    <citation type="submission" date="2025-08" db="UniProtKB">
        <authorList>
            <consortium name="RefSeq"/>
        </authorList>
    </citation>
    <scope>IDENTIFICATION</scope>
    <source>
        <tissue evidence="4">Seedling</tissue>
    </source>
</reference>
<accession>A0ABM3IG35</accession>
<evidence type="ECO:0000313" key="4">
    <source>
        <dbReference type="RefSeq" id="XP_048327642.2"/>
    </source>
</evidence>
<sequence length="233" mass="25389">MVARLFHVSREESVEATKLTKEGDKEAKGHFGVSDLVESRVYGQDQFQDTKASKNHVKKNRLAKFVFGVDYRYQLKPAIPSTYFGNYAIGRPAIVETKDLLGEDGILSALDGISEAIASLDDGLLDGVDSWASLINSKEPDEIPPTACIAWSPQFQVYNTDLGWGAIKKFEMTSIGRTGAICMSDSKDGNGGFEIGMVSQMKKIEAFASSFAKGLKALCNVKQSNSRAIVEFG</sequence>
<organism evidence="3 4">
    <name type="scientific">Ziziphus jujuba</name>
    <name type="common">Chinese jujube</name>
    <name type="synonym">Ziziphus sativa</name>
    <dbReference type="NCBI Taxonomy" id="326968"/>
    <lineage>
        <taxon>Eukaryota</taxon>
        <taxon>Viridiplantae</taxon>
        <taxon>Streptophyta</taxon>
        <taxon>Embryophyta</taxon>
        <taxon>Tracheophyta</taxon>
        <taxon>Spermatophyta</taxon>
        <taxon>Magnoliopsida</taxon>
        <taxon>eudicotyledons</taxon>
        <taxon>Gunneridae</taxon>
        <taxon>Pentapetalae</taxon>
        <taxon>rosids</taxon>
        <taxon>fabids</taxon>
        <taxon>Rosales</taxon>
        <taxon>Rhamnaceae</taxon>
        <taxon>Paliureae</taxon>
        <taxon>Ziziphus</taxon>
    </lineage>
</organism>
<protein>
    <submittedName>
        <fullName evidence="4">Coumaroyl-CoA:anthocyanidin 3-O-glucoside-6''-O-coumaroyltransferase 1-like</fullName>
    </submittedName>
</protein>
<dbReference type="Proteomes" id="UP001652623">
    <property type="component" value="Chromosome 4"/>
</dbReference>
<dbReference type="RefSeq" id="XP_048327642.2">
    <property type="nucleotide sequence ID" value="XM_048471685.2"/>
</dbReference>
<keyword evidence="2" id="KW-0012">Acyltransferase</keyword>
<gene>
    <name evidence="4" type="primary">LOC125421864</name>
</gene>
<dbReference type="PANTHER" id="PTHR31625">
    <property type="match status" value="1"/>
</dbReference>
<name>A0ABM3IG35_ZIZJJ</name>
<evidence type="ECO:0000313" key="3">
    <source>
        <dbReference type="Proteomes" id="UP001652623"/>
    </source>
</evidence>
<dbReference type="Pfam" id="PF02458">
    <property type="entry name" value="Transferase"/>
    <property type="match status" value="1"/>
</dbReference>
<dbReference type="Gene3D" id="3.30.559.10">
    <property type="entry name" value="Chloramphenicol acetyltransferase-like domain"/>
    <property type="match status" value="1"/>
</dbReference>
<dbReference type="InterPro" id="IPR023213">
    <property type="entry name" value="CAT-like_dom_sf"/>
</dbReference>
<evidence type="ECO:0000256" key="2">
    <source>
        <dbReference type="ARBA" id="ARBA00023315"/>
    </source>
</evidence>
<dbReference type="GeneID" id="125421864"/>
<keyword evidence="3" id="KW-1185">Reference proteome</keyword>